<dbReference type="NCBIfam" id="NF006720">
    <property type="entry name" value="PRK09258.1"/>
    <property type="match status" value="1"/>
</dbReference>
<dbReference type="Proteomes" id="UP001501084">
    <property type="component" value="Unassembled WGS sequence"/>
</dbReference>
<proteinExistence type="predicted"/>
<evidence type="ECO:0000313" key="6">
    <source>
        <dbReference type="EMBL" id="GAA2186511.1"/>
    </source>
</evidence>
<feature type="region of interest" description="Disordered" evidence="3">
    <location>
        <begin position="1"/>
        <end position="23"/>
    </location>
</feature>
<dbReference type="EMBL" id="BAAAOP010000004">
    <property type="protein sequence ID" value="GAA2186511.1"/>
    <property type="molecule type" value="Genomic_DNA"/>
</dbReference>
<dbReference type="InterPro" id="IPR016039">
    <property type="entry name" value="Thiolase-like"/>
</dbReference>
<dbReference type="Gene3D" id="3.40.47.10">
    <property type="match status" value="2"/>
</dbReference>
<dbReference type="PANTHER" id="PTHR34069">
    <property type="entry name" value="3-OXOACYL-[ACYL-CARRIER-PROTEIN] SYNTHASE 3"/>
    <property type="match status" value="1"/>
</dbReference>
<organism evidence="6 7">
    <name type="scientific">Leucobacter alluvii</name>
    <dbReference type="NCBI Taxonomy" id="340321"/>
    <lineage>
        <taxon>Bacteria</taxon>
        <taxon>Bacillati</taxon>
        <taxon>Actinomycetota</taxon>
        <taxon>Actinomycetes</taxon>
        <taxon>Micrococcales</taxon>
        <taxon>Microbacteriaceae</taxon>
        <taxon>Leucobacter</taxon>
    </lineage>
</organism>
<dbReference type="Pfam" id="PF08545">
    <property type="entry name" value="ACP_syn_III"/>
    <property type="match status" value="1"/>
</dbReference>
<feature type="domain" description="Beta-ketoacyl-[acyl-carrier-protein] synthase III N-terminal" evidence="5">
    <location>
        <begin position="140"/>
        <end position="224"/>
    </location>
</feature>
<gene>
    <name evidence="6" type="ORF">GCM10009786_07530</name>
</gene>
<dbReference type="Pfam" id="PF08541">
    <property type="entry name" value="ACP_syn_III_C"/>
    <property type="match status" value="1"/>
</dbReference>
<protein>
    <submittedName>
        <fullName evidence="6">3-oxoacyl-ACP synthase III</fullName>
    </submittedName>
</protein>
<evidence type="ECO:0000256" key="2">
    <source>
        <dbReference type="ARBA" id="ARBA00023315"/>
    </source>
</evidence>
<evidence type="ECO:0000259" key="4">
    <source>
        <dbReference type="Pfam" id="PF08541"/>
    </source>
</evidence>
<dbReference type="SUPFAM" id="SSF53901">
    <property type="entry name" value="Thiolase-like"/>
    <property type="match status" value="1"/>
</dbReference>
<feature type="compositionally biased region" description="Pro residues" evidence="3">
    <location>
        <begin position="1"/>
        <end position="11"/>
    </location>
</feature>
<evidence type="ECO:0000256" key="3">
    <source>
        <dbReference type="SAM" id="MobiDB-lite"/>
    </source>
</evidence>
<keyword evidence="1" id="KW-0808">Transferase</keyword>
<reference evidence="6 7" key="1">
    <citation type="journal article" date="2019" name="Int. J. Syst. Evol. Microbiol.">
        <title>The Global Catalogue of Microorganisms (GCM) 10K type strain sequencing project: providing services to taxonomists for standard genome sequencing and annotation.</title>
        <authorList>
            <consortium name="The Broad Institute Genomics Platform"/>
            <consortium name="The Broad Institute Genome Sequencing Center for Infectious Disease"/>
            <person name="Wu L."/>
            <person name="Ma J."/>
        </authorList>
    </citation>
    <scope>NUCLEOTIDE SEQUENCE [LARGE SCALE GENOMIC DNA]</scope>
    <source>
        <strain evidence="6 7">JCM 14919</strain>
    </source>
</reference>
<name>A0ABN3B2W5_9MICO</name>
<dbReference type="InterPro" id="IPR013751">
    <property type="entry name" value="ACP_syn_III_N"/>
</dbReference>
<evidence type="ECO:0000313" key="7">
    <source>
        <dbReference type="Proteomes" id="UP001501084"/>
    </source>
</evidence>
<dbReference type="InterPro" id="IPR013747">
    <property type="entry name" value="ACP_syn_III_C"/>
</dbReference>
<sequence length="358" mass="37987">MTPMKPEPPSPATGSDADAANSNSRHSNVALLGLAEAVAPVEVTSQSFDERLSDTLKSLNLPRGLLQRVAGVSAKRNWERPTDYIEGAASAGRQALAESGIPAEKIGLLINASVSREALEPSVAVAVHDSIGLGPAAMNFDITNACLGFVNGITVAASMIDAGQIDYALIVAGEDMSRVQEATVARLNRDGITREEYLNEFATLTLGSGAAAAVLGRADLHPEGHRIHGGVSRAATWNHALCVGDYEGMFTDTQGLLSNGMRLISDAWHEAHENDWNWKDMDHYIPHQVSNVHVNALTNAIDIDESRIAKTYPELGNVGPASLPITLARTAPKMKPGDRVLCLGVGSGLNTAMVEITW</sequence>
<feature type="domain" description="Beta-ketoacyl-[acyl-carrier-protein] synthase III C-terminal" evidence="4">
    <location>
        <begin position="272"/>
        <end position="358"/>
    </location>
</feature>
<evidence type="ECO:0000259" key="5">
    <source>
        <dbReference type="Pfam" id="PF08545"/>
    </source>
</evidence>
<dbReference type="PANTHER" id="PTHR34069:SF3">
    <property type="entry name" value="ACYL-COA:ACYL-COA ALKYLTRANSFERASE"/>
    <property type="match status" value="1"/>
</dbReference>
<evidence type="ECO:0000256" key="1">
    <source>
        <dbReference type="ARBA" id="ARBA00022679"/>
    </source>
</evidence>
<keyword evidence="2" id="KW-0012">Acyltransferase</keyword>
<accession>A0ABN3B2W5</accession>
<comment type="caution">
    <text evidence="6">The sequence shown here is derived from an EMBL/GenBank/DDBJ whole genome shotgun (WGS) entry which is preliminary data.</text>
</comment>
<keyword evidence="7" id="KW-1185">Reference proteome</keyword>